<evidence type="ECO:0000256" key="1">
    <source>
        <dbReference type="ARBA" id="ARBA00004651"/>
    </source>
</evidence>
<comment type="subcellular location">
    <subcellularLocation>
        <location evidence="1">Cell membrane</location>
        <topology evidence="1">Multi-pass membrane protein</topology>
    </subcellularLocation>
</comment>
<evidence type="ECO:0000256" key="5">
    <source>
        <dbReference type="SAM" id="MobiDB-lite"/>
    </source>
</evidence>
<dbReference type="GO" id="GO:0022857">
    <property type="term" value="F:transmembrane transporter activity"/>
    <property type="evidence" value="ECO:0007669"/>
    <property type="project" value="InterPro"/>
</dbReference>
<dbReference type="PANTHER" id="PTHR23523:SF2">
    <property type="entry name" value="2-NITROIMIDAZOLE TRANSPORTER"/>
    <property type="match status" value="1"/>
</dbReference>
<dbReference type="GO" id="GO:0005886">
    <property type="term" value="C:plasma membrane"/>
    <property type="evidence" value="ECO:0007669"/>
    <property type="project" value="UniProtKB-SubCell"/>
</dbReference>
<name>A0A934UTW2_9MICO</name>
<dbReference type="Pfam" id="PF07690">
    <property type="entry name" value="MFS_1"/>
    <property type="match status" value="1"/>
</dbReference>
<feature type="transmembrane region" description="Helical" evidence="6">
    <location>
        <begin position="352"/>
        <end position="372"/>
    </location>
</feature>
<dbReference type="InterPro" id="IPR011701">
    <property type="entry name" value="MFS"/>
</dbReference>
<evidence type="ECO:0000256" key="3">
    <source>
        <dbReference type="ARBA" id="ARBA00022989"/>
    </source>
</evidence>
<evidence type="ECO:0000313" key="8">
    <source>
        <dbReference type="EMBL" id="MBK0418849.1"/>
    </source>
</evidence>
<dbReference type="InterPro" id="IPR020846">
    <property type="entry name" value="MFS_dom"/>
</dbReference>
<feature type="transmembrane region" description="Helical" evidence="6">
    <location>
        <begin position="171"/>
        <end position="194"/>
    </location>
</feature>
<proteinExistence type="predicted"/>
<feature type="transmembrane region" description="Helical" evidence="6">
    <location>
        <begin position="300"/>
        <end position="320"/>
    </location>
</feature>
<dbReference type="InterPro" id="IPR036259">
    <property type="entry name" value="MFS_trans_sf"/>
</dbReference>
<keyword evidence="9" id="KW-1185">Reference proteome</keyword>
<dbReference type="SUPFAM" id="SSF103473">
    <property type="entry name" value="MFS general substrate transporter"/>
    <property type="match status" value="1"/>
</dbReference>
<feature type="transmembrane region" description="Helical" evidence="6">
    <location>
        <begin position="12"/>
        <end position="31"/>
    </location>
</feature>
<dbReference type="InterPro" id="IPR052524">
    <property type="entry name" value="MFS_Cyanate_Porter"/>
</dbReference>
<feature type="transmembrane region" description="Helical" evidence="6">
    <location>
        <begin position="414"/>
        <end position="435"/>
    </location>
</feature>
<protein>
    <submittedName>
        <fullName evidence="8">MFS transporter</fullName>
    </submittedName>
</protein>
<keyword evidence="4 6" id="KW-0472">Membrane</keyword>
<dbReference type="RefSeq" id="WP_200114997.1">
    <property type="nucleotide sequence ID" value="NZ_JAEHOH010000009.1"/>
</dbReference>
<feature type="transmembrane region" description="Helical" evidence="6">
    <location>
        <begin position="51"/>
        <end position="70"/>
    </location>
</feature>
<gene>
    <name evidence="8" type="ORF">JD276_07350</name>
</gene>
<organism evidence="8 9">
    <name type="scientific">Leucobacter chromiisoli</name>
    <dbReference type="NCBI Taxonomy" id="2796471"/>
    <lineage>
        <taxon>Bacteria</taxon>
        <taxon>Bacillati</taxon>
        <taxon>Actinomycetota</taxon>
        <taxon>Actinomycetes</taxon>
        <taxon>Micrococcales</taxon>
        <taxon>Microbacteriaceae</taxon>
        <taxon>Leucobacter</taxon>
    </lineage>
</organism>
<evidence type="ECO:0000256" key="6">
    <source>
        <dbReference type="SAM" id="Phobius"/>
    </source>
</evidence>
<feature type="transmembrane region" description="Helical" evidence="6">
    <location>
        <begin position="327"/>
        <end position="346"/>
    </location>
</feature>
<accession>A0A934UTW2</accession>
<feature type="transmembrane region" description="Helical" evidence="6">
    <location>
        <begin position="392"/>
        <end position="408"/>
    </location>
</feature>
<sequence length="444" mass="46370">MTAPSAAARSRPWIPLFIAVCLVAANMRMTIMGVGPLLDQIADDQGVSPSALGALASVPLLVWAFVSPLTHAISVRIGMSRTISWSLVVLAIGTVWRSLPGGPLNLWLGTALIGAALAVGNVLMPAVIKRDFSHRVPLVMGVYTAVLGALGSVGAGIVAPLSHIEHGGEELGWRFAMLGTGVLILPALVAWVWANAGRRTVAPMHPEQLGGGAGGVGAAALEALAPEASGGSRAADSPGRPDARAPGARGRSAGRRIWRDRLAWLVAFYMGAQSALFYMLTTWLAPLEISRGRSEVEAGFDVMFLQLTGIAGSILIPLLYRGRLRRWLPALIPIAMGVSATGIVFLPELLLLWILVYGLATGASLSMGLTLVAVRARTPESSSALSGMSQSVGYLLAAGGPIAFGWLHEISAGWTLPFALLFAVALGQVLAGLAVGRDRYVLEH</sequence>
<feature type="transmembrane region" description="Helical" evidence="6">
    <location>
        <begin position="82"/>
        <end position="99"/>
    </location>
</feature>
<evidence type="ECO:0000256" key="2">
    <source>
        <dbReference type="ARBA" id="ARBA00022692"/>
    </source>
</evidence>
<comment type="caution">
    <text evidence="8">The sequence shown here is derived from an EMBL/GenBank/DDBJ whole genome shotgun (WGS) entry which is preliminary data.</text>
</comment>
<keyword evidence="3 6" id="KW-1133">Transmembrane helix</keyword>
<feature type="transmembrane region" description="Helical" evidence="6">
    <location>
        <begin position="105"/>
        <end position="124"/>
    </location>
</feature>
<evidence type="ECO:0000259" key="7">
    <source>
        <dbReference type="PROSITE" id="PS50850"/>
    </source>
</evidence>
<dbReference type="EMBL" id="JAEHOH010000009">
    <property type="protein sequence ID" value="MBK0418849.1"/>
    <property type="molecule type" value="Genomic_DNA"/>
</dbReference>
<dbReference type="Proteomes" id="UP000608530">
    <property type="component" value="Unassembled WGS sequence"/>
</dbReference>
<reference evidence="8" key="1">
    <citation type="submission" date="2020-12" db="EMBL/GenBank/DDBJ databases">
        <title>Leucobacter sp. CAS1, isolated from Chromium sludge.</title>
        <authorList>
            <person name="Xu Z."/>
        </authorList>
    </citation>
    <scope>NUCLEOTIDE SEQUENCE</scope>
    <source>
        <strain evidence="8">CSA1</strain>
    </source>
</reference>
<evidence type="ECO:0000313" key="9">
    <source>
        <dbReference type="Proteomes" id="UP000608530"/>
    </source>
</evidence>
<dbReference type="AlphaFoldDB" id="A0A934UTW2"/>
<evidence type="ECO:0000256" key="4">
    <source>
        <dbReference type="ARBA" id="ARBA00023136"/>
    </source>
</evidence>
<feature type="transmembrane region" description="Helical" evidence="6">
    <location>
        <begin position="136"/>
        <end position="159"/>
    </location>
</feature>
<keyword evidence="2 6" id="KW-0812">Transmembrane</keyword>
<dbReference type="PANTHER" id="PTHR23523">
    <property type="match status" value="1"/>
</dbReference>
<feature type="transmembrane region" description="Helical" evidence="6">
    <location>
        <begin position="262"/>
        <end position="280"/>
    </location>
</feature>
<dbReference type="PROSITE" id="PS50850">
    <property type="entry name" value="MFS"/>
    <property type="match status" value="1"/>
</dbReference>
<dbReference type="Gene3D" id="1.20.1250.20">
    <property type="entry name" value="MFS general substrate transporter like domains"/>
    <property type="match status" value="1"/>
</dbReference>
<feature type="domain" description="Major facilitator superfamily (MFS) profile" evidence="7">
    <location>
        <begin position="14"/>
        <end position="440"/>
    </location>
</feature>
<feature type="region of interest" description="Disordered" evidence="5">
    <location>
        <begin position="229"/>
        <end position="250"/>
    </location>
</feature>